<reference evidence="3 4" key="1">
    <citation type="submission" date="2017-01" db="EMBL/GenBank/DDBJ databases">
        <authorList>
            <person name="Mah S.A."/>
            <person name="Swanson W.J."/>
            <person name="Moy G.W."/>
            <person name="Vacquier V.D."/>
        </authorList>
    </citation>
    <scope>NUCLEOTIDE SEQUENCE [LARGE SCALE GENOMIC DNA]</scope>
    <source>
        <strain evidence="3 4">DSM 22694</strain>
    </source>
</reference>
<organism evidence="3 4">
    <name type="scientific">Rhodoferax saidenbachensis</name>
    <dbReference type="NCBI Taxonomy" id="1484693"/>
    <lineage>
        <taxon>Bacteria</taxon>
        <taxon>Pseudomonadati</taxon>
        <taxon>Pseudomonadota</taxon>
        <taxon>Betaproteobacteria</taxon>
        <taxon>Burkholderiales</taxon>
        <taxon>Comamonadaceae</taxon>
        <taxon>Rhodoferax</taxon>
    </lineage>
</organism>
<dbReference type="Gene3D" id="3.40.309.10">
    <property type="entry name" value="Aldehyde Dehydrogenase, Chain A, domain 2"/>
    <property type="match status" value="1"/>
</dbReference>
<accession>A0A1P8KG13</accession>
<protein>
    <submittedName>
        <fullName evidence="3">Aldehyde dehydrogenase</fullName>
    </submittedName>
</protein>
<evidence type="ECO:0000313" key="3">
    <source>
        <dbReference type="EMBL" id="APW44933.1"/>
    </source>
</evidence>
<dbReference type="GO" id="GO:0016620">
    <property type="term" value="F:oxidoreductase activity, acting on the aldehyde or oxo group of donors, NAD or NADP as acceptor"/>
    <property type="evidence" value="ECO:0007669"/>
    <property type="project" value="InterPro"/>
</dbReference>
<evidence type="ECO:0000256" key="1">
    <source>
        <dbReference type="ARBA" id="ARBA00023002"/>
    </source>
</evidence>
<feature type="domain" description="Aldehyde dehydrogenase" evidence="2">
    <location>
        <begin position="211"/>
        <end position="346"/>
    </location>
</feature>
<dbReference type="InterPro" id="IPR016162">
    <property type="entry name" value="Ald_DH_N"/>
</dbReference>
<dbReference type="InterPro" id="IPR016163">
    <property type="entry name" value="Ald_DH_C"/>
</dbReference>
<proteinExistence type="predicted"/>
<dbReference type="RefSeq" id="WP_029708448.1">
    <property type="nucleotide sequence ID" value="NZ_CP019239.1"/>
</dbReference>
<dbReference type="eggNOG" id="COG1012">
    <property type="taxonomic scope" value="Bacteria"/>
</dbReference>
<dbReference type="Pfam" id="PF00171">
    <property type="entry name" value="Aldedh"/>
    <property type="match status" value="1"/>
</dbReference>
<evidence type="ECO:0000313" key="4">
    <source>
        <dbReference type="Proteomes" id="UP000186110"/>
    </source>
</evidence>
<dbReference type="AlphaFoldDB" id="A0A1P8KG13"/>
<dbReference type="InterPro" id="IPR015590">
    <property type="entry name" value="Aldehyde_DH_dom"/>
</dbReference>
<name>A0A1P8KG13_9BURK</name>
<dbReference type="STRING" id="1484693.RS694_16635"/>
<evidence type="ECO:0000259" key="2">
    <source>
        <dbReference type="Pfam" id="PF00171"/>
    </source>
</evidence>
<dbReference type="InterPro" id="IPR016161">
    <property type="entry name" value="Ald_DH/histidinol_DH"/>
</dbReference>
<dbReference type="Proteomes" id="UP000186110">
    <property type="component" value="Chromosome"/>
</dbReference>
<dbReference type="EMBL" id="CP019239">
    <property type="protein sequence ID" value="APW44933.1"/>
    <property type="molecule type" value="Genomic_DNA"/>
</dbReference>
<keyword evidence="1" id="KW-0560">Oxidoreductase</keyword>
<dbReference type="SUPFAM" id="SSF53720">
    <property type="entry name" value="ALDH-like"/>
    <property type="match status" value="1"/>
</dbReference>
<gene>
    <name evidence="3" type="ORF">RS694_16635</name>
</gene>
<dbReference type="Gene3D" id="3.40.605.10">
    <property type="entry name" value="Aldehyde Dehydrogenase, Chain A, domain 1"/>
    <property type="match status" value="1"/>
</dbReference>
<keyword evidence="4" id="KW-1185">Reference proteome</keyword>
<dbReference type="KEGG" id="rsb:RS694_16635"/>
<sequence length="578" mass="62623">MKHTDPNSTIPFADLDQALATLAANKDAWVKTPVAERIAILAEIKERLMPVAQAWAETAGRKKGIPEGSPLVGEEWLSGPYTVLGYCNQMMLTLSQVDGKKHLDGLPVRQLSNGQTVARVLPHSLWDHLLLSGVKVDVWMEPGVTPQTLRANTAATYDAANPTHKQGKVALVLGAGNVAAIAPLDVFYKLFNENQVVILKMNPVNDYLIEFLEPAFKPLIDRGMVRIVRGGADVGQYLCNHALVDEIHITGSGASHDAIVWGVGEEGRANKAAGTPKNNRTIGSELGAVCPTIVVPGPWSAADIRFQAEQVATQKLHNSGFNCVACQILVVPQDWAQKTAFVQALEGVMASSNARTLYYPGAESRLEGFQSHSPSTKSVPRAGAAPVLVAPLDDNNAYARNTEVFAPALSVKELPGTDAVAYLKAAIEYANTELYGTLGANIVIHPATIAQIGRARFEELLIELRYGTIAINAWTGLGFLTPQATWGAFPGHTLDDVQSGIGVVHNTMLFDKPQRTVVEAPFRPFPRNLLSFSFTMLPRPPWFITNRKGAILGRLLVAFQYRPSLLKMPRIFLNALLG</sequence>